<dbReference type="Pfam" id="PF12833">
    <property type="entry name" value="HTH_18"/>
    <property type="match status" value="1"/>
</dbReference>
<organism evidence="5 6">
    <name type="scientific">Diplocloster modestus</name>
    <dbReference type="NCBI Taxonomy" id="2850322"/>
    <lineage>
        <taxon>Bacteria</taxon>
        <taxon>Bacillati</taxon>
        <taxon>Bacillota</taxon>
        <taxon>Clostridia</taxon>
        <taxon>Lachnospirales</taxon>
        <taxon>Lachnospiraceae</taxon>
        <taxon>Diplocloster</taxon>
    </lineage>
</organism>
<evidence type="ECO:0000313" key="6">
    <source>
        <dbReference type="Proteomes" id="UP001314681"/>
    </source>
</evidence>
<evidence type="ECO:0000313" key="5">
    <source>
        <dbReference type="EMBL" id="MBU9726310.1"/>
    </source>
</evidence>
<dbReference type="SUPFAM" id="SSF51215">
    <property type="entry name" value="Regulatory protein AraC"/>
    <property type="match status" value="1"/>
</dbReference>
<keyword evidence="3" id="KW-0804">Transcription</keyword>
<keyword evidence="1" id="KW-0805">Transcription regulation</keyword>
<dbReference type="EMBL" id="JAHQCX010000005">
    <property type="protein sequence ID" value="MBU9726310.1"/>
    <property type="molecule type" value="Genomic_DNA"/>
</dbReference>
<evidence type="ECO:0000259" key="4">
    <source>
        <dbReference type="PROSITE" id="PS01124"/>
    </source>
</evidence>
<sequence>MKRSINTKTVHVTAGDFMCNEFHNKKNVSVTSGNQAVFPYGTNGFPCELYYDNIDECVNHVVDWHWQLELEFAIVQKGSIELTVQKDVVTIHENEGYIIFPNKLHQVKKNGNQCGIYRTIIISPQLIYGDSRSILFHKYYLAVIKAVSNGFMILNRETPYGKSIMEELEAAIQLLTRPSLRYELDIHKHFINIWSNIYGSVQDTHYYNPKSSSKDEDLTNQILSFIHTNYKYDISLYDIAKSGSISKSECSRLFQRVFSCTPFEYLTNYRLLKSQEYLRDKTYSITDIAGLVGYNSVNYYTTVFRKNLGYTPSQYKKLLKQSVANM</sequence>
<dbReference type="Proteomes" id="UP001314681">
    <property type="component" value="Unassembled WGS sequence"/>
</dbReference>
<dbReference type="PROSITE" id="PS01124">
    <property type="entry name" value="HTH_ARAC_FAMILY_2"/>
    <property type="match status" value="1"/>
</dbReference>
<evidence type="ECO:0000256" key="3">
    <source>
        <dbReference type="ARBA" id="ARBA00023163"/>
    </source>
</evidence>
<accession>A0ABS6K728</accession>
<keyword evidence="6" id="KW-1185">Reference proteome</keyword>
<dbReference type="InterPro" id="IPR009057">
    <property type="entry name" value="Homeodomain-like_sf"/>
</dbReference>
<feature type="domain" description="HTH araC/xylS-type" evidence="4">
    <location>
        <begin position="220"/>
        <end position="318"/>
    </location>
</feature>
<reference evidence="5 6" key="1">
    <citation type="submission" date="2021-06" db="EMBL/GenBank/DDBJ databases">
        <title>Description of novel taxa of the family Lachnospiraceae.</title>
        <authorList>
            <person name="Chaplin A.V."/>
            <person name="Sokolova S.R."/>
            <person name="Pikina A.P."/>
            <person name="Korzhanova M."/>
            <person name="Belova V."/>
            <person name="Korostin D."/>
            <person name="Efimov B.A."/>
        </authorList>
    </citation>
    <scope>NUCLEOTIDE SEQUENCE [LARGE SCALE GENOMIC DNA]</scope>
    <source>
        <strain evidence="5 6">ASD4241</strain>
    </source>
</reference>
<keyword evidence="2" id="KW-0238">DNA-binding</keyword>
<dbReference type="SUPFAM" id="SSF46689">
    <property type="entry name" value="Homeodomain-like"/>
    <property type="match status" value="2"/>
</dbReference>
<dbReference type="RefSeq" id="WP_238726713.1">
    <property type="nucleotide sequence ID" value="NZ_JAHQCX010000005.1"/>
</dbReference>
<evidence type="ECO:0000256" key="2">
    <source>
        <dbReference type="ARBA" id="ARBA00023125"/>
    </source>
</evidence>
<gene>
    <name evidence="5" type="ORF">KTH90_09810</name>
</gene>
<dbReference type="PANTHER" id="PTHR43280:SF28">
    <property type="entry name" value="HTH-TYPE TRANSCRIPTIONAL ACTIVATOR RHAS"/>
    <property type="match status" value="1"/>
</dbReference>
<dbReference type="InterPro" id="IPR020449">
    <property type="entry name" value="Tscrpt_reg_AraC-type_HTH"/>
</dbReference>
<dbReference type="SMART" id="SM00342">
    <property type="entry name" value="HTH_ARAC"/>
    <property type="match status" value="1"/>
</dbReference>
<comment type="caution">
    <text evidence="5">The sequence shown here is derived from an EMBL/GenBank/DDBJ whole genome shotgun (WGS) entry which is preliminary data.</text>
</comment>
<name>A0ABS6K728_9FIRM</name>
<proteinExistence type="predicted"/>
<protein>
    <submittedName>
        <fullName evidence="5">AraC family transcriptional regulator</fullName>
    </submittedName>
</protein>
<dbReference type="InterPro" id="IPR037923">
    <property type="entry name" value="HTH-like"/>
</dbReference>
<dbReference type="InterPro" id="IPR018060">
    <property type="entry name" value="HTH_AraC"/>
</dbReference>
<evidence type="ECO:0000256" key="1">
    <source>
        <dbReference type="ARBA" id="ARBA00023015"/>
    </source>
</evidence>
<dbReference type="Gene3D" id="1.10.10.60">
    <property type="entry name" value="Homeodomain-like"/>
    <property type="match status" value="2"/>
</dbReference>
<dbReference type="PANTHER" id="PTHR43280">
    <property type="entry name" value="ARAC-FAMILY TRANSCRIPTIONAL REGULATOR"/>
    <property type="match status" value="1"/>
</dbReference>
<dbReference type="PRINTS" id="PR00032">
    <property type="entry name" value="HTHARAC"/>
</dbReference>